<evidence type="ECO:0000313" key="2">
    <source>
        <dbReference type="Proteomes" id="UP000309997"/>
    </source>
</evidence>
<evidence type="ECO:0000313" key="1">
    <source>
        <dbReference type="EMBL" id="KAL3599760.1"/>
    </source>
</evidence>
<dbReference type="EMBL" id="RCHU02000003">
    <property type="protein sequence ID" value="KAL3599760.1"/>
    <property type="molecule type" value="Genomic_DNA"/>
</dbReference>
<reference evidence="1 2" key="1">
    <citation type="journal article" date="2024" name="Plant Biotechnol. J.">
        <title>Genome and CRISPR/Cas9 system of a widespread forest tree (Populus alba) in the world.</title>
        <authorList>
            <person name="Liu Y.J."/>
            <person name="Jiang P.F."/>
            <person name="Han X.M."/>
            <person name="Li X.Y."/>
            <person name="Wang H.M."/>
            <person name="Wang Y.J."/>
            <person name="Wang X.X."/>
            <person name="Zeng Q.Y."/>
        </authorList>
    </citation>
    <scope>NUCLEOTIDE SEQUENCE [LARGE SCALE GENOMIC DNA]</scope>
    <source>
        <strain evidence="2">cv. PAL-ZL1</strain>
    </source>
</reference>
<dbReference type="Proteomes" id="UP000309997">
    <property type="component" value="Unassembled WGS sequence"/>
</dbReference>
<protein>
    <submittedName>
        <fullName evidence="1">Uncharacterized protein</fullName>
    </submittedName>
</protein>
<keyword evidence="2" id="KW-1185">Reference proteome</keyword>
<organism evidence="1 2">
    <name type="scientific">Populus alba</name>
    <name type="common">White poplar</name>
    <dbReference type="NCBI Taxonomy" id="43335"/>
    <lineage>
        <taxon>Eukaryota</taxon>
        <taxon>Viridiplantae</taxon>
        <taxon>Streptophyta</taxon>
        <taxon>Embryophyta</taxon>
        <taxon>Tracheophyta</taxon>
        <taxon>Spermatophyta</taxon>
        <taxon>Magnoliopsida</taxon>
        <taxon>eudicotyledons</taxon>
        <taxon>Gunneridae</taxon>
        <taxon>Pentapetalae</taxon>
        <taxon>rosids</taxon>
        <taxon>fabids</taxon>
        <taxon>Malpighiales</taxon>
        <taxon>Salicaceae</taxon>
        <taxon>Saliceae</taxon>
        <taxon>Populus</taxon>
    </lineage>
</organism>
<name>A0ACC4CQB5_POPAL</name>
<gene>
    <name evidence="1" type="ORF">D5086_007678</name>
</gene>
<proteinExistence type="predicted"/>
<accession>A0ACC4CQB5</accession>
<sequence length="402" mass="40083">MDSQRFHQATGLNGCHHDKSDARNLVDLTLKLGLGNHAGRSHRINLIDLFNTPAPMTAPDLANFNFNAGSNTSANKGINFGPTNGAQEHVVLNHFGKVNNVIACGGGGGSVAGLNANGIACGGIAYGGRGGSVAGLNAHGIACGGIAYGGGGGSVAGLNANGIASGGIAYDGGGGSVAGLNAHGIACGGIAYGGGGGSVAGLNANGIACGGIAYGGGGGSVAGLNANGIACGGIAYGGGGGSVAGLNANGIACGGVGGSVATETDFGMMVRGDHSQGGQTYKSVARGKGKQHPSNFSNSLNPFWTPSSTLNTHTVLSNVSSRDGQIGSSYGSRRRGPRRSRKICYFDPYKRCTNLNCNTRNTPMWRNGPLGPKSLCNACGIKYKKEEDRREGRGATNKRNNI</sequence>
<comment type="caution">
    <text evidence="1">The sequence shown here is derived from an EMBL/GenBank/DDBJ whole genome shotgun (WGS) entry which is preliminary data.</text>
</comment>